<dbReference type="Gene3D" id="3.30.980.10">
    <property type="entry name" value="Threonyl-trna Synthetase, Chain A, domain 2"/>
    <property type="match status" value="1"/>
</dbReference>
<feature type="domain" description="Alanyl-tRNA synthetase class IIc N-terminal" evidence="3">
    <location>
        <begin position="22"/>
        <end position="93"/>
    </location>
</feature>
<dbReference type="InterPro" id="IPR018163">
    <property type="entry name" value="Thr/Ala-tRNA-synth_IIc_edit"/>
</dbReference>
<sequence>MTQLIHYTNQDLLEGEAICTSIDEENSKIYFDKTYFFPKGGGQPADKGIVQNTNFYCEIINVVEENDKVAHHFANKKGQIKPGDKIFMKVDRETRLLHSKLHTAGHLVDISYYLFTNVPLLKANLYPGITSCTYKGGIQVNKQELIKLLQEKVNELIKLNLPIKILVEGNERYTITGEYKTPCGGTHVKSTGEIKNIFIKKIECKKNETKVSFTVE</sequence>
<proteinExistence type="inferred from homology"/>
<comment type="cofactor">
    <cofactor evidence="1">
        <name>Zn(2+)</name>
        <dbReference type="ChEBI" id="CHEBI:29105"/>
    </cofactor>
</comment>
<keyword evidence="6" id="KW-1185">Reference proteome</keyword>
<dbReference type="InterPro" id="IPR051335">
    <property type="entry name" value="Alanyl-tRNA_Editing_Enzymes"/>
</dbReference>
<dbReference type="Pfam" id="PF01411">
    <property type="entry name" value="tRNA-synt_2c"/>
    <property type="match status" value="1"/>
</dbReference>
<dbReference type="InterPro" id="IPR012947">
    <property type="entry name" value="tRNA_SAD"/>
</dbReference>
<dbReference type="VEuPathDB" id="MicrosporidiaDB:TUBRATIS_15290"/>
<dbReference type="Proteomes" id="UP000282876">
    <property type="component" value="Unassembled WGS sequence"/>
</dbReference>
<accession>A0A437ALY5</accession>
<dbReference type="EMBL" id="RCSS01000345">
    <property type="protein sequence ID" value="RVD91986.1"/>
    <property type="molecule type" value="Genomic_DNA"/>
</dbReference>
<evidence type="ECO:0000259" key="4">
    <source>
        <dbReference type="Pfam" id="PF07973"/>
    </source>
</evidence>
<dbReference type="GO" id="GO:0005524">
    <property type="term" value="F:ATP binding"/>
    <property type="evidence" value="ECO:0007669"/>
    <property type="project" value="InterPro"/>
</dbReference>
<dbReference type="InterPro" id="IPR018164">
    <property type="entry name" value="Ala-tRNA-synth_IIc_N"/>
</dbReference>
<protein>
    <submittedName>
        <fullName evidence="5">Metal-dependent hydrolase</fullName>
    </submittedName>
</protein>
<keyword evidence="5" id="KW-0378">Hydrolase</keyword>
<dbReference type="SUPFAM" id="SSF55186">
    <property type="entry name" value="ThrRS/AlaRS common domain"/>
    <property type="match status" value="1"/>
</dbReference>
<gene>
    <name evidence="5" type="ORF">TUBRATIS_15290</name>
</gene>
<dbReference type="PANTHER" id="PTHR43462">
    <property type="entry name" value="ALANYL-TRNA EDITING PROTEIN"/>
    <property type="match status" value="1"/>
</dbReference>
<dbReference type="GO" id="GO:0016787">
    <property type="term" value="F:hydrolase activity"/>
    <property type="evidence" value="ECO:0007669"/>
    <property type="project" value="UniProtKB-KW"/>
</dbReference>
<reference evidence="5 6" key="1">
    <citation type="submission" date="2018-10" db="EMBL/GenBank/DDBJ databases">
        <title>Draft genome sequence of the microsporidian Tubulinosema ratisbonensis.</title>
        <authorList>
            <person name="Polonais V."/>
            <person name="Peyretaillade E."/>
            <person name="Niehus S."/>
            <person name="Wawrzyniak I."/>
            <person name="Franchet A."/>
            <person name="Gaspin C."/>
            <person name="Reichstadt M."/>
            <person name="Belser C."/>
            <person name="Labadie K."/>
            <person name="Delbac F."/>
            <person name="Ferrandon D."/>
        </authorList>
    </citation>
    <scope>NUCLEOTIDE SEQUENCE [LARGE SCALE GENOMIC DNA]</scope>
    <source>
        <strain evidence="5 6">Franzen</strain>
    </source>
</reference>
<name>A0A437ALY5_9MICR</name>
<dbReference type="GO" id="GO:0004813">
    <property type="term" value="F:alanine-tRNA ligase activity"/>
    <property type="evidence" value="ECO:0007669"/>
    <property type="project" value="InterPro"/>
</dbReference>
<dbReference type="PANTHER" id="PTHR43462:SF2">
    <property type="entry name" value="THREONYL AND ALANYL TRNA SYNTHETASE SECOND ADDITIONAL DOMAIN-CONTAINING PROTEIN"/>
    <property type="match status" value="1"/>
</dbReference>
<dbReference type="InterPro" id="IPR009000">
    <property type="entry name" value="Transl_B-barrel_sf"/>
</dbReference>
<dbReference type="Pfam" id="PF07973">
    <property type="entry name" value="tRNA_SAD"/>
    <property type="match status" value="1"/>
</dbReference>
<dbReference type="SUPFAM" id="SSF50447">
    <property type="entry name" value="Translation proteins"/>
    <property type="match status" value="1"/>
</dbReference>
<evidence type="ECO:0000313" key="5">
    <source>
        <dbReference type="EMBL" id="RVD91986.1"/>
    </source>
</evidence>
<comment type="caution">
    <text evidence="5">The sequence shown here is derived from an EMBL/GenBank/DDBJ whole genome shotgun (WGS) entry which is preliminary data.</text>
</comment>
<dbReference type="OrthoDB" id="288942at2759"/>
<evidence type="ECO:0000313" key="6">
    <source>
        <dbReference type="Proteomes" id="UP000282876"/>
    </source>
</evidence>
<dbReference type="Gene3D" id="2.40.30.130">
    <property type="match status" value="1"/>
</dbReference>
<dbReference type="AlphaFoldDB" id="A0A437ALY5"/>
<dbReference type="GO" id="GO:0006419">
    <property type="term" value="P:alanyl-tRNA aminoacylation"/>
    <property type="evidence" value="ECO:0007669"/>
    <property type="project" value="InterPro"/>
</dbReference>
<evidence type="ECO:0000256" key="2">
    <source>
        <dbReference type="ARBA" id="ARBA00008429"/>
    </source>
</evidence>
<comment type="similarity">
    <text evidence="2">Belongs to the class-II aminoacyl-tRNA synthetase family. Alax-L subfamily.</text>
</comment>
<evidence type="ECO:0000259" key="3">
    <source>
        <dbReference type="Pfam" id="PF01411"/>
    </source>
</evidence>
<evidence type="ECO:0000256" key="1">
    <source>
        <dbReference type="ARBA" id="ARBA00001947"/>
    </source>
</evidence>
<feature type="domain" description="Threonyl/alanyl tRNA synthetase SAD" evidence="4">
    <location>
        <begin position="173"/>
        <end position="203"/>
    </location>
</feature>
<organism evidence="5 6">
    <name type="scientific">Tubulinosema ratisbonensis</name>
    <dbReference type="NCBI Taxonomy" id="291195"/>
    <lineage>
        <taxon>Eukaryota</taxon>
        <taxon>Fungi</taxon>
        <taxon>Fungi incertae sedis</taxon>
        <taxon>Microsporidia</taxon>
        <taxon>Tubulinosematoidea</taxon>
        <taxon>Tubulinosematidae</taxon>
        <taxon>Tubulinosema</taxon>
    </lineage>
</organism>